<gene>
    <name evidence="2" type="ORF">SAMN06275492_1416</name>
</gene>
<proteinExistence type="predicted"/>
<dbReference type="STRING" id="561720.SAMN06275492_1416"/>
<evidence type="ECO:0000313" key="3">
    <source>
        <dbReference type="Proteomes" id="UP000193355"/>
    </source>
</evidence>
<accession>A0A1X7KZH6</accession>
<sequence>MGRMRYNEQLEDNGCDLFPDRTVCVVGNARTANDNPITHAYSHFFMTFVADIDTGLVVDVEASFTLPLTNRFVRSLFLGRPLDVVDEDLLRSVRERYLGSSQKAISVAYKDAVKKFVKAFRDDTKNE</sequence>
<dbReference type="AlphaFoldDB" id="A0A1X7KZH6"/>
<organism evidence="2 3">
    <name type="scientific">Dethiosulfovibrio salsuginis</name>
    <dbReference type="NCBI Taxonomy" id="561720"/>
    <lineage>
        <taxon>Bacteria</taxon>
        <taxon>Thermotogati</taxon>
        <taxon>Synergistota</taxon>
        <taxon>Synergistia</taxon>
        <taxon>Synergistales</taxon>
        <taxon>Dethiosulfovibrionaceae</taxon>
        <taxon>Dethiosulfovibrio</taxon>
    </lineage>
</organism>
<dbReference type="Pfam" id="PF12986">
    <property type="entry name" value="DUF3870"/>
    <property type="match status" value="1"/>
</dbReference>
<dbReference type="Proteomes" id="UP000193355">
    <property type="component" value="Unassembled WGS sequence"/>
</dbReference>
<dbReference type="InterPro" id="IPR024617">
    <property type="entry name" value="DUF3870"/>
</dbReference>
<feature type="domain" description="DUF3870" evidence="1">
    <location>
        <begin position="24"/>
        <end position="116"/>
    </location>
</feature>
<evidence type="ECO:0000313" key="2">
    <source>
        <dbReference type="EMBL" id="SMG46991.1"/>
    </source>
</evidence>
<reference evidence="3" key="1">
    <citation type="submission" date="2017-04" db="EMBL/GenBank/DDBJ databases">
        <authorList>
            <person name="Varghese N."/>
            <person name="Submissions S."/>
        </authorList>
    </citation>
    <scope>NUCLEOTIDE SEQUENCE [LARGE SCALE GENOMIC DNA]</scope>
    <source>
        <strain evidence="3">USBA 82</strain>
    </source>
</reference>
<dbReference type="EMBL" id="FXBB01000041">
    <property type="protein sequence ID" value="SMG46991.1"/>
    <property type="molecule type" value="Genomic_DNA"/>
</dbReference>
<keyword evidence="3" id="KW-1185">Reference proteome</keyword>
<protein>
    <recommendedName>
        <fullName evidence="1">DUF3870 domain-containing protein</fullName>
    </recommendedName>
</protein>
<evidence type="ECO:0000259" key="1">
    <source>
        <dbReference type="Pfam" id="PF12986"/>
    </source>
</evidence>
<name>A0A1X7KZH6_9BACT</name>